<dbReference type="EMBL" id="CP003359">
    <property type="protein sequence ID" value="AGB41886.1"/>
    <property type="molecule type" value="Genomic_DNA"/>
</dbReference>
<evidence type="ECO:0000256" key="12">
    <source>
        <dbReference type="SAM" id="Phobius"/>
    </source>
</evidence>
<dbReference type="GO" id="GO:0016020">
    <property type="term" value="C:membrane"/>
    <property type="evidence" value="ECO:0007669"/>
    <property type="project" value="UniProtKB-SubCell"/>
</dbReference>
<dbReference type="HOGENOM" id="CLU_037123_0_1_9"/>
<dbReference type="GO" id="GO:0008237">
    <property type="term" value="F:metallopeptidase activity"/>
    <property type="evidence" value="ECO:0007669"/>
    <property type="project" value="UniProtKB-KW"/>
</dbReference>
<evidence type="ECO:0000256" key="2">
    <source>
        <dbReference type="ARBA" id="ARBA00004141"/>
    </source>
</evidence>
<evidence type="ECO:0000256" key="9">
    <source>
        <dbReference type="ARBA" id="ARBA00022989"/>
    </source>
</evidence>
<organism evidence="14 15">
    <name type="scientific">Halobacteroides halobius (strain ATCC 35273 / DSM 5150 / MD-1)</name>
    <dbReference type="NCBI Taxonomy" id="748449"/>
    <lineage>
        <taxon>Bacteria</taxon>
        <taxon>Bacillati</taxon>
        <taxon>Bacillota</taxon>
        <taxon>Clostridia</taxon>
        <taxon>Halanaerobiales</taxon>
        <taxon>Halobacteroidaceae</taxon>
        <taxon>Halobacteroides</taxon>
    </lineage>
</organism>
<keyword evidence="9 12" id="KW-1133">Transmembrane helix</keyword>
<evidence type="ECO:0000256" key="1">
    <source>
        <dbReference type="ARBA" id="ARBA00001947"/>
    </source>
</evidence>
<evidence type="ECO:0000313" key="14">
    <source>
        <dbReference type="EMBL" id="AGB41886.1"/>
    </source>
</evidence>
<feature type="domain" description="Peptidase M50" evidence="13">
    <location>
        <begin position="114"/>
        <end position="166"/>
    </location>
</feature>
<feature type="transmembrane region" description="Helical" evidence="12">
    <location>
        <begin position="164"/>
        <end position="194"/>
    </location>
</feature>
<protein>
    <submittedName>
        <fullName evidence="14">Zn-dependent protease</fullName>
    </submittedName>
</protein>
<dbReference type="STRING" id="748449.Halha_1987"/>
<keyword evidence="8" id="KW-0862">Zinc</keyword>
<dbReference type="SUPFAM" id="SSF54631">
    <property type="entry name" value="CBS-domain pair"/>
    <property type="match status" value="1"/>
</dbReference>
<dbReference type="PANTHER" id="PTHR39188">
    <property type="entry name" value="MEMBRANE-ASSOCIATED ZINC METALLOPROTEASE M50B"/>
    <property type="match status" value="1"/>
</dbReference>
<dbReference type="GO" id="GO:0006508">
    <property type="term" value="P:proteolysis"/>
    <property type="evidence" value="ECO:0007669"/>
    <property type="project" value="UniProtKB-KW"/>
</dbReference>
<evidence type="ECO:0000256" key="11">
    <source>
        <dbReference type="ARBA" id="ARBA00023136"/>
    </source>
</evidence>
<reference evidence="15" key="1">
    <citation type="submission" date="2012-02" db="EMBL/GenBank/DDBJ databases">
        <title>The complete genome of Halobacteroides halobius DSM 5150.</title>
        <authorList>
            <person name="Lucas S."/>
            <person name="Copeland A."/>
            <person name="Lapidus A."/>
            <person name="Glavina del Rio T."/>
            <person name="Dalin E."/>
            <person name="Tice H."/>
            <person name="Bruce D."/>
            <person name="Goodwin L."/>
            <person name="Pitluck S."/>
            <person name="Peters L."/>
            <person name="Mikhailova N."/>
            <person name="Gu W."/>
            <person name="Kyrpides N."/>
            <person name="Mavromatis K."/>
            <person name="Ivanova N."/>
            <person name="Brettin T."/>
            <person name="Detter J.C."/>
            <person name="Han C."/>
            <person name="Larimer F."/>
            <person name="Land M."/>
            <person name="Hauser L."/>
            <person name="Markowitz V."/>
            <person name="Cheng J.-F."/>
            <person name="Hugenholtz P."/>
            <person name="Woyke T."/>
            <person name="Wu D."/>
            <person name="Tindall B."/>
            <person name="Pomrenke H."/>
            <person name="Brambilla E."/>
            <person name="Klenk H.-P."/>
            <person name="Eisen J.A."/>
        </authorList>
    </citation>
    <scope>NUCLEOTIDE SEQUENCE [LARGE SCALE GENOMIC DNA]</scope>
    <source>
        <strain evidence="15">ATCC 35273 / DSM 5150 / MD-1</strain>
    </source>
</reference>
<keyword evidence="11 12" id="KW-0472">Membrane</keyword>
<sequence>MFKIAGVKFKLNLLFLLVLFLFSITGLFVKACFSFIVVFLHELAHAVIAYKKGVEVNEIELLPFGGVAKFRDLIQLAPKTEFQVSLAGPIFNFILAALTLLLIRYQMIASKQGLFFIKLNLIIGIFNLLPIFPLDGGRILRSKLTAKLGFKRATYQVLKWSKAIAFLIGILAMIGVYYGYTNITLLIICFFVYFTALKEGKYTPYVLMQYIAKKKGQVLNRQVVRVEELITYADTPIKEVIDCLVPNQFHTVLVVDNEFNKLGLVTEDRLIDALINDDLNLPIKRLV</sequence>
<dbReference type="AlphaFoldDB" id="L0KA64"/>
<keyword evidence="7" id="KW-0378">Hydrolase</keyword>
<feature type="transmembrane region" description="Helical" evidence="12">
    <location>
        <begin position="12"/>
        <end position="40"/>
    </location>
</feature>
<gene>
    <name evidence="14" type="ordered locus">Halha_1987</name>
</gene>
<evidence type="ECO:0000256" key="5">
    <source>
        <dbReference type="ARBA" id="ARBA00022692"/>
    </source>
</evidence>
<keyword evidence="6" id="KW-0479">Metal-binding</keyword>
<dbReference type="InterPro" id="IPR008915">
    <property type="entry name" value="Peptidase_M50"/>
</dbReference>
<evidence type="ECO:0000256" key="3">
    <source>
        <dbReference type="ARBA" id="ARBA00007931"/>
    </source>
</evidence>
<dbReference type="CDD" id="cd06161">
    <property type="entry name" value="S2P-M50_SpoIVFB"/>
    <property type="match status" value="1"/>
</dbReference>
<feature type="transmembrane region" description="Helical" evidence="12">
    <location>
        <begin position="82"/>
        <end position="103"/>
    </location>
</feature>
<proteinExistence type="inferred from homology"/>
<dbReference type="InterPro" id="IPR046342">
    <property type="entry name" value="CBS_dom_sf"/>
</dbReference>
<comment type="subcellular location">
    <subcellularLocation>
        <location evidence="2">Membrane</location>
        <topology evidence="2">Multi-pass membrane protein</topology>
    </subcellularLocation>
</comment>
<dbReference type="Pfam" id="PF02163">
    <property type="entry name" value="Peptidase_M50"/>
    <property type="match status" value="2"/>
</dbReference>
<evidence type="ECO:0000256" key="6">
    <source>
        <dbReference type="ARBA" id="ARBA00022723"/>
    </source>
</evidence>
<comment type="similarity">
    <text evidence="3">Belongs to the peptidase M50B family.</text>
</comment>
<evidence type="ECO:0000313" key="15">
    <source>
        <dbReference type="Proteomes" id="UP000010880"/>
    </source>
</evidence>
<dbReference type="PANTHER" id="PTHR39188:SF3">
    <property type="entry name" value="STAGE IV SPORULATION PROTEIN FB"/>
    <property type="match status" value="1"/>
</dbReference>
<dbReference type="Proteomes" id="UP000010880">
    <property type="component" value="Chromosome"/>
</dbReference>
<dbReference type="OrthoDB" id="166377at2"/>
<keyword evidence="5 12" id="KW-0812">Transmembrane</keyword>
<dbReference type="GO" id="GO:0046872">
    <property type="term" value="F:metal ion binding"/>
    <property type="evidence" value="ECO:0007669"/>
    <property type="project" value="UniProtKB-KW"/>
</dbReference>
<evidence type="ECO:0000259" key="13">
    <source>
        <dbReference type="Pfam" id="PF02163"/>
    </source>
</evidence>
<keyword evidence="15" id="KW-1185">Reference proteome</keyword>
<keyword evidence="10" id="KW-0482">Metalloprotease</keyword>
<keyword evidence="4 14" id="KW-0645">Protease</keyword>
<evidence type="ECO:0000256" key="4">
    <source>
        <dbReference type="ARBA" id="ARBA00022670"/>
    </source>
</evidence>
<dbReference type="RefSeq" id="WP_015327601.1">
    <property type="nucleotide sequence ID" value="NC_019978.1"/>
</dbReference>
<dbReference type="KEGG" id="hhl:Halha_1987"/>
<comment type="cofactor">
    <cofactor evidence="1">
        <name>Zn(2+)</name>
        <dbReference type="ChEBI" id="CHEBI:29105"/>
    </cofactor>
</comment>
<evidence type="ECO:0000256" key="10">
    <source>
        <dbReference type="ARBA" id="ARBA00023049"/>
    </source>
</evidence>
<feature type="transmembrane region" description="Helical" evidence="12">
    <location>
        <begin position="115"/>
        <end position="134"/>
    </location>
</feature>
<evidence type="ECO:0000256" key="7">
    <source>
        <dbReference type="ARBA" id="ARBA00022801"/>
    </source>
</evidence>
<evidence type="ECO:0000256" key="8">
    <source>
        <dbReference type="ARBA" id="ARBA00022833"/>
    </source>
</evidence>
<accession>L0KA64</accession>
<feature type="domain" description="Peptidase M50" evidence="13">
    <location>
        <begin position="35"/>
        <end position="103"/>
    </location>
</feature>
<name>L0KA64_HALHC</name>
<dbReference type="eggNOG" id="COG1994">
    <property type="taxonomic scope" value="Bacteria"/>
</dbReference>